<evidence type="ECO:0000256" key="1">
    <source>
        <dbReference type="SAM" id="MobiDB-lite"/>
    </source>
</evidence>
<evidence type="ECO:0000259" key="2">
    <source>
        <dbReference type="Pfam" id="PF24870"/>
    </source>
</evidence>
<dbReference type="Proteomes" id="UP000286045">
    <property type="component" value="Unassembled WGS sequence"/>
</dbReference>
<name>A0A439DJJ1_9PEZI</name>
<organism evidence="3 4">
    <name type="scientific">Xylaria grammica</name>
    <dbReference type="NCBI Taxonomy" id="363999"/>
    <lineage>
        <taxon>Eukaryota</taxon>
        <taxon>Fungi</taxon>
        <taxon>Dikarya</taxon>
        <taxon>Ascomycota</taxon>
        <taxon>Pezizomycotina</taxon>
        <taxon>Sordariomycetes</taxon>
        <taxon>Xylariomycetidae</taxon>
        <taxon>Xylariales</taxon>
        <taxon>Xylariaceae</taxon>
        <taxon>Xylaria</taxon>
    </lineage>
</organism>
<feature type="domain" description="DUF7735" evidence="2">
    <location>
        <begin position="13"/>
        <end position="97"/>
    </location>
</feature>
<gene>
    <name evidence="3" type="ORF">EKO27_g504</name>
</gene>
<dbReference type="STRING" id="363999.A0A439DJJ1"/>
<dbReference type="Pfam" id="PF24870">
    <property type="entry name" value="DUF7735"/>
    <property type="match status" value="1"/>
</dbReference>
<reference evidence="3 4" key="1">
    <citation type="submission" date="2018-12" db="EMBL/GenBank/DDBJ databases">
        <title>Draft genome sequence of Xylaria grammica IHI A82.</title>
        <authorList>
            <person name="Buettner E."/>
            <person name="Kellner H."/>
        </authorList>
    </citation>
    <scope>NUCLEOTIDE SEQUENCE [LARGE SCALE GENOMIC DNA]</scope>
    <source>
        <strain evidence="3 4">IHI A82</strain>
    </source>
</reference>
<evidence type="ECO:0000313" key="3">
    <source>
        <dbReference type="EMBL" id="RWA14587.1"/>
    </source>
</evidence>
<dbReference type="EMBL" id="RYZI01000006">
    <property type="protein sequence ID" value="RWA14587.1"/>
    <property type="molecule type" value="Genomic_DNA"/>
</dbReference>
<feature type="region of interest" description="Disordered" evidence="1">
    <location>
        <begin position="126"/>
        <end position="156"/>
    </location>
</feature>
<protein>
    <recommendedName>
        <fullName evidence="2">DUF7735 domain-containing protein</fullName>
    </recommendedName>
</protein>
<dbReference type="InterPro" id="IPR056637">
    <property type="entry name" value="DUF7735"/>
</dbReference>
<accession>A0A439DJJ1</accession>
<proteinExistence type="predicted"/>
<feature type="compositionally biased region" description="Gly residues" evidence="1">
    <location>
        <begin position="135"/>
        <end position="154"/>
    </location>
</feature>
<dbReference type="AlphaFoldDB" id="A0A439DJJ1"/>
<comment type="caution">
    <text evidence="3">The sequence shown here is derived from an EMBL/GenBank/DDBJ whole genome shotgun (WGS) entry which is preliminary data.</text>
</comment>
<evidence type="ECO:0000313" key="4">
    <source>
        <dbReference type="Proteomes" id="UP000286045"/>
    </source>
</evidence>
<sequence length="190" mass="18090">MYNKKTLLILAGAPTPNSDLASAITSYASGAAQSTTSGANANPLSLVTQVCDFSSNLPTSLQSDFDAYATSVISYLSASSSEIDAVITNCVATGSEGASYTSFVNSLATHTGALCQATGSSNGTITSSSTATSTGAGGAGDTGSVTTGGGGTATNGGASTSIPTGAAAQPTALYGGAAAAAGFLGAVMLL</sequence>
<keyword evidence="4" id="KW-1185">Reference proteome</keyword>